<dbReference type="Proteomes" id="UP001454489">
    <property type="component" value="Unassembled WGS sequence"/>
</dbReference>
<keyword evidence="5 9" id="KW-0255">Endonuclease</keyword>
<evidence type="ECO:0000256" key="3">
    <source>
        <dbReference type="ARBA" id="ARBA00022722"/>
    </source>
</evidence>
<dbReference type="CDD" id="cd09638">
    <property type="entry name" value="Cas2_I_II_III"/>
    <property type="match status" value="1"/>
</dbReference>
<reference evidence="10 11" key="1">
    <citation type="submission" date="2024-03" db="EMBL/GenBank/DDBJ databases">
        <title>Human intestinal bacterial collection.</title>
        <authorList>
            <person name="Pauvert C."/>
            <person name="Hitch T.C.A."/>
            <person name="Clavel T."/>
        </authorList>
    </citation>
    <scope>NUCLEOTIDE SEQUENCE [LARGE SCALE GENOMIC DNA]</scope>
    <source>
        <strain evidence="10 11">CLA-AA-H185</strain>
    </source>
</reference>
<evidence type="ECO:0000256" key="1">
    <source>
        <dbReference type="ARBA" id="ARBA00001946"/>
    </source>
</evidence>
<gene>
    <name evidence="9 10" type="primary">cas2</name>
    <name evidence="10" type="ORF">WMO43_09675</name>
</gene>
<dbReference type="InterPro" id="IPR019199">
    <property type="entry name" value="Virulence_VapD/CRISPR_Cas2"/>
</dbReference>
<keyword evidence="6 9" id="KW-0378">Hydrolase</keyword>
<comment type="cofactor">
    <cofactor evidence="1 9">
        <name>Mg(2+)</name>
        <dbReference type="ChEBI" id="CHEBI:18420"/>
    </cofactor>
</comment>
<name>A0ABV1HEJ7_9FIRM</name>
<keyword evidence="11" id="KW-1185">Reference proteome</keyword>
<keyword evidence="8 9" id="KW-0051">Antiviral defense</keyword>
<dbReference type="NCBIfam" id="TIGR01573">
    <property type="entry name" value="cas2"/>
    <property type="match status" value="1"/>
</dbReference>
<feature type="binding site" evidence="9">
    <location>
        <position position="12"/>
    </location>
    <ligand>
        <name>Mg(2+)</name>
        <dbReference type="ChEBI" id="CHEBI:18420"/>
        <note>catalytic</note>
    </ligand>
</feature>
<protein>
    <recommendedName>
        <fullName evidence="9">CRISPR-associated endoribonuclease Cas2</fullName>
        <ecNumber evidence="9">3.1.-.-</ecNumber>
    </recommendedName>
</protein>
<sequence length="106" mass="12301">MSKFMRMIVFFDLPVGTARERKAATKFRNFLIKDGYHMVQYSVYSRICNGNDAVEMHEARLKQHLPSRGSIRLLTITEKQYESIHILLGEAVFDDTSEATELINIF</sequence>
<proteinExistence type="inferred from homology"/>
<dbReference type="SUPFAM" id="SSF143430">
    <property type="entry name" value="TTP0101/SSO1404-like"/>
    <property type="match status" value="1"/>
</dbReference>
<comment type="function">
    <text evidence="9">CRISPR (clustered regularly interspaced short palindromic repeat), is an adaptive immune system that provides protection against mobile genetic elements (viruses, transposable elements and conjugative plasmids). CRISPR clusters contain sequences complementary to antecedent mobile elements and target invading nucleic acids. CRISPR clusters are transcribed and processed into CRISPR RNA (crRNA). Functions as a ssRNA-specific endoribonuclease. Involved in the integration of spacer DNA into the CRISPR cassette.</text>
</comment>
<keyword evidence="3 9" id="KW-0540">Nuclease</keyword>
<dbReference type="EC" id="3.1.-.-" evidence="9"/>
<evidence type="ECO:0000256" key="7">
    <source>
        <dbReference type="ARBA" id="ARBA00022842"/>
    </source>
</evidence>
<evidence type="ECO:0000313" key="10">
    <source>
        <dbReference type="EMBL" id="MEQ2558136.1"/>
    </source>
</evidence>
<accession>A0ABV1HEJ7</accession>
<dbReference type="InterPro" id="IPR021127">
    <property type="entry name" value="CRISPR_associated_Cas2"/>
</dbReference>
<dbReference type="HAMAP" id="MF_01471">
    <property type="entry name" value="Cas2"/>
    <property type="match status" value="1"/>
</dbReference>
<comment type="subunit">
    <text evidence="9">Homodimer, forms a heterotetramer with a Cas1 homodimer.</text>
</comment>
<evidence type="ECO:0000256" key="9">
    <source>
        <dbReference type="HAMAP-Rule" id="MF_01471"/>
    </source>
</evidence>
<evidence type="ECO:0000313" key="11">
    <source>
        <dbReference type="Proteomes" id="UP001454489"/>
    </source>
</evidence>
<dbReference type="Pfam" id="PF09827">
    <property type="entry name" value="CRISPR_Cas2"/>
    <property type="match status" value="1"/>
</dbReference>
<organism evidence="10 11">
    <name type="scientific">Maccoyibacter intestinihominis</name>
    <dbReference type="NCBI Taxonomy" id="3133499"/>
    <lineage>
        <taxon>Bacteria</taxon>
        <taxon>Bacillati</taxon>
        <taxon>Bacillota</taxon>
        <taxon>Clostridia</taxon>
        <taxon>Lachnospirales</taxon>
        <taxon>Lachnospiraceae</taxon>
        <taxon>Maccoyibacter</taxon>
    </lineage>
</organism>
<evidence type="ECO:0000256" key="6">
    <source>
        <dbReference type="ARBA" id="ARBA00022801"/>
    </source>
</evidence>
<evidence type="ECO:0000256" key="8">
    <source>
        <dbReference type="ARBA" id="ARBA00023118"/>
    </source>
</evidence>
<dbReference type="EMBL" id="JBBMEX010000009">
    <property type="protein sequence ID" value="MEQ2558136.1"/>
    <property type="molecule type" value="Genomic_DNA"/>
</dbReference>
<dbReference type="Gene3D" id="3.30.70.240">
    <property type="match status" value="1"/>
</dbReference>
<keyword evidence="7 9" id="KW-0460">Magnesium</keyword>
<evidence type="ECO:0000256" key="5">
    <source>
        <dbReference type="ARBA" id="ARBA00022759"/>
    </source>
</evidence>
<comment type="similarity">
    <text evidence="2 9">Belongs to the CRISPR-associated endoribonuclease Cas2 protein family.</text>
</comment>
<dbReference type="GO" id="GO:0004519">
    <property type="term" value="F:endonuclease activity"/>
    <property type="evidence" value="ECO:0007669"/>
    <property type="project" value="UniProtKB-KW"/>
</dbReference>
<evidence type="ECO:0000256" key="2">
    <source>
        <dbReference type="ARBA" id="ARBA00009959"/>
    </source>
</evidence>
<evidence type="ECO:0000256" key="4">
    <source>
        <dbReference type="ARBA" id="ARBA00022723"/>
    </source>
</evidence>
<comment type="caution">
    <text evidence="10">The sequence shown here is derived from an EMBL/GenBank/DDBJ whole genome shotgun (WGS) entry which is preliminary data.</text>
</comment>
<keyword evidence="4 9" id="KW-0479">Metal-binding</keyword>